<proteinExistence type="inferred from homology"/>
<protein>
    <submittedName>
        <fullName evidence="6">Extracellular solute-binding protein family 5</fullName>
    </submittedName>
</protein>
<feature type="domain" description="Solute-binding protein family 5" evidence="5">
    <location>
        <begin position="6"/>
        <end position="353"/>
    </location>
</feature>
<dbReference type="RefSeq" id="WP_015069422.1">
    <property type="nucleotide sequence ID" value="NC_019395.1"/>
</dbReference>
<dbReference type="PIRSF" id="PIRSF002741">
    <property type="entry name" value="MppA"/>
    <property type="match status" value="1"/>
</dbReference>
<dbReference type="Gene3D" id="3.40.190.10">
    <property type="entry name" value="Periplasmic binding protein-like II"/>
    <property type="match status" value="1"/>
</dbReference>
<keyword evidence="4" id="KW-0732">Signal</keyword>
<dbReference type="GO" id="GO:0015833">
    <property type="term" value="P:peptide transport"/>
    <property type="evidence" value="ECO:0007669"/>
    <property type="project" value="TreeGrafter"/>
</dbReference>
<dbReference type="Gene3D" id="3.90.76.10">
    <property type="entry name" value="Dipeptide-binding Protein, Domain 1"/>
    <property type="match status" value="1"/>
</dbReference>
<dbReference type="GO" id="GO:0042597">
    <property type="term" value="C:periplasmic space"/>
    <property type="evidence" value="ECO:0007669"/>
    <property type="project" value="UniProtKB-ARBA"/>
</dbReference>
<gene>
    <name evidence="6" type="ordered locus">PACID_06700</name>
</gene>
<dbReference type="Pfam" id="PF00496">
    <property type="entry name" value="SBP_bac_5"/>
    <property type="match status" value="1"/>
</dbReference>
<dbReference type="KEGG" id="pbo:PACID_06700"/>
<dbReference type="PANTHER" id="PTHR30290:SF10">
    <property type="entry name" value="PERIPLASMIC OLIGOPEPTIDE-BINDING PROTEIN-RELATED"/>
    <property type="match status" value="1"/>
</dbReference>
<evidence type="ECO:0000256" key="4">
    <source>
        <dbReference type="ARBA" id="ARBA00022729"/>
    </source>
</evidence>
<dbReference type="GO" id="GO:0030313">
    <property type="term" value="C:cell envelope"/>
    <property type="evidence" value="ECO:0007669"/>
    <property type="project" value="UniProtKB-SubCell"/>
</dbReference>
<dbReference type="eggNOG" id="COG0747">
    <property type="taxonomic scope" value="Bacteria"/>
</dbReference>
<dbReference type="GO" id="GO:1904680">
    <property type="term" value="F:peptide transmembrane transporter activity"/>
    <property type="evidence" value="ECO:0007669"/>
    <property type="project" value="TreeGrafter"/>
</dbReference>
<evidence type="ECO:0000313" key="7">
    <source>
        <dbReference type="Proteomes" id="UP000000214"/>
    </source>
</evidence>
<dbReference type="InterPro" id="IPR039424">
    <property type="entry name" value="SBP_5"/>
</dbReference>
<reference evidence="6 7" key="1">
    <citation type="journal article" date="2012" name="BMC Genomics">
        <title>The genome sequence of Propionibacterium acidipropionici provides insights into its biotechnological and industrial potential.</title>
        <authorList>
            <person name="Parizzi L.P."/>
            <person name="Grassi M.C."/>
            <person name="Llerena L.A."/>
            <person name="Carazzolle M.F."/>
            <person name="Queiroz V.L."/>
            <person name="Lunardi I."/>
            <person name="Zeidler A.F."/>
            <person name="Teixeira P.J."/>
            <person name="Mieczkowski P."/>
            <person name="Rincones J."/>
            <person name="Pereira G.A."/>
        </authorList>
    </citation>
    <scope>NUCLEOTIDE SEQUENCE [LARGE SCALE GENOMIC DNA]</scope>
    <source>
        <strain evidence="7">ATCC 4875 / DSM 20272 / JCM 6432 / NBRC 12425 / NCIMB 8070</strain>
    </source>
</reference>
<dbReference type="AlphaFoldDB" id="K7RKQ5"/>
<dbReference type="InterPro" id="IPR030678">
    <property type="entry name" value="Peptide/Ni-bd"/>
</dbReference>
<dbReference type="PATRIC" id="fig|1171373.8.peg.677"/>
<keyword evidence="3" id="KW-0813">Transport</keyword>
<dbReference type="SUPFAM" id="SSF53850">
    <property type="entry name" value="Periplasmic binding protein-like II"/>
    <property type="match status" value="1"/>
</dbReference>
<comment type="similarity">
    <text evidence="2">Belongs to the bacterial solute-binding protein 5 family.</text>
</comment>
<accession>K7RKQ5</accession>
<dbReference type="HOGENOM" id="CLU_017028_7_2_11"/>
<evidence type="ECO:0000256" key="2">
    <source>
        <dbReference type="ARBA" id="ARBA00005695"/>
    </source>
</evidence>
<comment type="subcellular location">
    <subcellularLocation>
        <location evidence="1">Cell envelope</location>
    </subcellularLocation>
</comment>
<dbReference type="EMBL" id="CP003493">
    <property type="protein sequence ID" value="AFV88509.1"/>
    <property type="molecule type" value="Genomic_DNA"/>
</dbReference>
<sequence>MAGRLDLTSSDVKFSFDRQVKIADPEGPSSLLSNLDSVSAPDDTTVVFKLKSANDQTFPQALSSPVGPIVDEQVFSATKVTPAATIVKGKAFGGQYGIDSYKENQTVKYSPNKNYQGLLGKAKNSGVTTAYYTNASNMKLDVQNGNIDVAYRSFSATDIDSLRKDKDVKVWDGPGGELRFITFNFDTQPFGTKQSGADPKKALAVRQAVADLVDREAIAKSVYRNTYTPLYSYIPEGLTGANESLKSLYGDGQGGPSKEKAAKVLKDAGIPTPVKLDLQYNPDHYGPSSGEEYARVKDQLQSSGLFTVKLQSTEWTQYSKDRVSDVYPSYQLGWFPDFSDADNYMSPFFLPGKDAKGKVAPGGFLLNHYNNPSVDKLINQQRSTADRAKRTQIIGQAQDALAKDLSTLPLLQGKQVAVSGADVSGVTLDASFRFRYAPLTK</sequence>
<dbReference type="GO" id="GO:0043190">
    <property type="term" value="C:ATP-binding cassette (ABC) transporter complex"/>
    <property type="evidence" value="ECO:0007669"/>
    <property type="project" value="InterPro"/>
</dbReference>
<evidence type="ECO:0000259" key="5">
    <source>
        <dbReference type="Pfam" id="PF00496"/>
    </source>
</evidence>
<evidence type="ECO:0000256" key="1">
    <source>
        <dbReference type="ARBA" id="ARBA00004196"/>
    </source>
</evidence>
<dbReference type="PANTHER" id="PTHR30290">
    <property type="entry name" value="PERIPLASMIC BINDING COMPONENT OF ABC TRANSPORTER"/>
    <property type="match status" value="1"/>
</dbReference>
<dbReference type="STRING" id="1171373.PACID_06700"/>
<dbReference type="Gene3D" id="3.10.105.10">
    <property type="entry name" value="Dipeptide-binding Protein, Domain 3"/>
    <property type="match status" value="1"/>
</dbReference>
<evidence type="ECO:0000256" key="3">
    <source>
        <dbReference type="ARBA" id="ARBA00022448"/>
    </source>
</evidence>
<name>K7RKQ5_ACIA4</name>
<dbReference type="InterPro" id="IPR000914">
    <property type="entry name" value="SBP_5_dom"/>
</dbReference>
<dbReference type="Proteomes" id="UP000000214">
    <property type="component" value="Chromosome"/>
</dbReference>
<evidence type="ECO:0000313" key="6">
    <source>
        <dbReference type="EMBL" id="AFV88509.1"/>
    </source>
</evidence>
<organism evidence="6 7">
    <name type="scientific">Acidipropionibacterium acidipropionici (strain ATCC 4875 / DSM 20272 / JCM 6432 / NBRC 12425 / NCIMB 8070 / 4)</name>
    <name type="common">Propionibacterium acidipropionici</name>
    <dbReference type="NCBI Taxonomy" id="1171373"/>
    <lineage>
        <taxon>Bacteria</taxon>
        <taxon>Bacillati</taxon>
        <taxon>Actinomycetota</taxon>
        <taxon>Actinomycetes</taxon>
        <taxon>Propionibacteriales</taxon>
        <taxon>Propionibacteriaceae</taxon>
        <taxon>Acidipropionibacterium</taxon>
    </lineage>
</organism>